<dbReference type="RefSeq" id="WP_283430305.1">
    <property type="nucleotide sequence ID" value="NZ_FXUG01000001.1"/>
</dbReference>
<evidence type="ECO:0000313" key="3">
    <source>
        <dbReference type="EMBL" id="SMP37845.1"/>
    </source>
</evidence>
<gene>
    <name evidence="3" type="ORF">SAMN06265222_10132</name>
</gene>
<dbReference type="PANTHER" id="PTHR40076">
    <property type="entry name" value="MEMBRANE PROTEIN-RELATED"/>
    <property type="match status" value="1"/>
</dbReference>
<comment type="caution">
    <text evidence="3">The sequence shown here is derived from an EMBL/GenBank/DDBJ whole genome shotgun (WGS) entry which is preliminary data.</text>
</comment>
<dbReference type="InterPro" id="IPR010380">
    <property type="entry name" value="DUF975"/>
</dbReference>
<dbReference type="EMBL" id="FXUG01000001">
    <property type="protein sequence ID" value="SMP37845.1"/>
    <property type="molecule type" value="Genomic_DNA"/>
</dbReference>
<organism evidence="3 4">
    <name type="scientific">Neorhodopirellula lusitana</name>
    <dbReference type="NCBI Taxonomy" id="445327"/>
    <lineage>
        <taxon>Bacteria</taxon>
        <taxon>Pseudomonadati</taxon>
        <taxon>Planctomycetota</taxon>
        <taxon>Planctomycetia</taxon>
        <taxon>Pirellulales</taxon>
        <taxon>Pirellulaceae</taxon>
        <taxon>Neorhodopirellula</taxon>
    </lineage>
</organism>
<dbReference type="Proteomes" id="UP001158067">
    <property type="component" value="Unassembled WGS sequence"/>
</dbReference>
<feature type="compositionally biased region" description="Polar residues" evidence="1">
    <location>
        <begin position="77"/>
        <end position="88"/>
    </location>
</feature>
<feature type="transmembrane region" description="Helical" evidence="2">
    <location>
        <begin position="162"/>
        <end position="189"/>
    </location>
</feature>
<feature type="region of interest" description="Disordered" evidence="1">
    <location>
        <begin position="38"/>
        <end position="99"/>
    </location>
</feature>
<keyword evidence="2" id="KW-0812">Transmembrane</keyword>
<evidence type="ECO:0000256" key="2">
    <source>
        <dbReference type="SAM" id="Phobius"/>
    </source>
</evidence>
<evidence type="ECO:0000313" key="4">
    <source>
        <dbReference type="Proteomes" id="UP001158067"/>
    </source>
</evidence>
<feature type="transmembrane region" description="Helical" evidence="2">
    <location>
        <begin position="295"/>
        <end position="313"/>
    </location>
</feature>
<keyword evidence="2" id="KW-1133">Transmembrane helix</keyword>
<protein>
    <submittedName>
        <fullName evidence="3">Uncharacterized membrane protein</fullName>
    </submittedName>
</protein>
<accession>A0ABY1PS12</accession>
<feature type="transmembrane region" description="Helical" evidence="2">
    <location>
        <begin position="227"/>
        <end position="247"/>
    </location>
</feature>
<keyword evidence="4" id="KW-1185">Reference proteome</keyword>
<feature type="transmembrane region" description="Helical" evidence="2">
    <location>
        <begin position="268"/>
        <end position="289"/>
    </location>
</feature>
<proteinExistence type="predicted"/>
<feature type="transmembrane region" description="Helical" evidence="2">
    <location>
        <begin position="201"/>
        <end position="221"/>
    </location>
</feature>
<keyword evidence="2" id="KW-0472">Membrane</keyword>
<sequence length="323" mass="34037">MQFSCSQCSTVLRVADGLGGQSVRCPSCQLVQRVPGAARNDSPAAEGSADSSDPFAPSTDPYAGSSSQPYGPGQSSMPYTQATSNPYASPSAVAPMSPVGDGTMRPTAVDFGDIISHAWSVWKANLGVLVGATAITFGISMGFGIVTSVIEELGRSKDAPVLLVLGSILNMVSSLVNLLVGIGMARICLNAARRRPVQVSMLFGGADSFMPVLGGTILFMLGMVGGLLLLIIPGLIFALLAWTYYYLIVDRQCGVLESFSRAFEMGKLNWGTSLVMSMMSMLMFFAGLLALVVGLLFSTPLVGVMFATAYIMMKGERMPNQSF</sequence>
<evidence type="ECO:0000256" key="1">
    <source>
        <dbReference type="SAM" id="MobiDB-lite"/>
    </source>
</evidence>
<reference evidence="3 4" key="1">
    <citation type="submission" date="2017-05" db="EMBL/GenBank/DDBJ databases">
        <authorList>
            <person name="Varghese N."/>
            <person name="Submissions S."/>
        </authorList>
    </citation>
    <scope>NUCLEOTIDE SEQUENCE [LARGE SCALE GENOMIC DNA]</scope>
    <source>
        <strain evidence="3 4">DSM 25457</strain>
    </source>
</reference>
<name>A0ABY1PS12_9BACT</name>
<feature type="compositionally biased region" description="Low complexity" evidence="1">
    <location>
        <begin position="61"/>
        <end position="76"/>
    </location>
</feature>
<feature type="transmembrane region" description="Helical" evidence="2">
    <location>
        <begin position="126"/>
        <end position="150"/>
    </location>
</feature>
<dbReference type="PANTHER" id="PTHR40076:SF1">
    <property type="entry name" value="MEMBRANE PROTEIN"/>
    <property type="match status" value="1"/>
</dbReference>